<proteinExistence type="inferred from homology"/>
<evidence type="ECO:0000313" key="8">
    <source>
        <dbReference type="Proteomes" id="UP001210925"/>
    </source>
</evidence>
<dbReference type="GO" id="GO:0016604">
    <property type="term" value="C:nuclear body"/>
    <property type="evidence" value="ECO:0007669"/>
    <property type="project" value="TreeGrafter"/>
</dbReference>
<name>A0AAD5UDG8_9FUNG</name>
<dbReference type="InterPro" id="IPR021933">
    <property type="entry name" value="SERRATE/Ars2_N"/>
</dbReference>
<dbReference type="EMBL" id="JADGKB010000074">
    <property type="protein sequence ID" value="KAJ3255001.1"/>
    <property type="molecule type" value="Genomic_DNA"/>
</dbReference>
<dbReference type="PANTHER" id="PTHR13165:SF0">
    <property type="entry name" value="SERRATE RNA EFFECTOR MOLECULE HOMOLOG"/>
    <property type="match status" value="1"/>
</dbReference>
<dbReference type="GO" id="GO:0003676">
    <property type="term" value="F:nucleic acid binding"/>
    <property type="evidence" value="ECO:0007669"/>
    <property type="project" value="InterPro"/>
</dbReference>
<accession>A0AAD5UDG8</accession>
<dbReference type="PROSITE" id="PS50157">
    <property type="entry name" value="ZINC_FINGER_C2H2_2"/>
    <property type="match status" value="1"/>
</dbReference>
<keyword evidence="4" id="KW-0862">Zinc</keyword>
<keyword evidence="4" id="KW-0863">Zinc-finger</keyword>
<evidence type="ECO:0000313" key="7">
    <source>
        <dbReference type="EMBL" id="KAJ3255001.1"/>
    </source>
</evidence>
<comment type="subcellular location">
    <subcellularLocation>
        <location evidence="1">Nucleus</location>
    </subcellularLocation>
</comment>
<evidence type="ECO:0000259" key="6">
    <source>
        <dbReference type="PROSITE" id="PS50157"/>
    </source>
</evidence>
<dbReference type="Pfam" id="PF12066">
    <property type="entry name" value="SERRATE_Ars2_N"/>
    <property type="match status" value="1"/>
</dbReference>
<dbReference type="SUPFAM" id="SSF54928">
    <property type="entry name" value="RNA-binding domain, RBD"/>
    <property type="match status" value="1"/>
</dbReference>
<dbReference type="InterPro" id="IPR039727">
    <property type="entry name" value="SE/Ars2"/>
</dbReference>
<reference evidence="7" key="1">
    <citation type="submission" date="2020-05" db="EMBL/GenBank/DDBJ databases">
        <title>Phylogenomic resolution of chytrid fungi.</title>
        <authorList>
            <person name="Stajich J.E."/>
            <person name="Amses K."/>
            <person name="Simmons R."/>
            <person name="Seto K."/>
            <person name="Myers J."/>
            <person name="Bonds A."/>
            <person name="Quandt C.A."/>
            <person name="Barry K."/>
            <person name="Liu P."/>
            <person name="Grigoriev I."/>
            <person name="Longcore J.E."/>
            <person name="James T.Y."/>
        </authorList>
    </citation>
    <scope>NUCLEOTIDE SEQUENCE</scope>
    <source>
        <strain evidence="7">PLAUS21</strain>
    </source>
</reference>
<feature type="region of interest" description="Disordered" evidence="5">
    <location>
        <begin position="1"/>
        <end position="42"/>
    </location>
</feature>
<evidence type="ECO:0000256" key="2">
    <source>
        <dbReference type="ARBA" id="ARBA00005407"/>
    </source>
</evidence>
<keyword evidence="3" id="KW-0539">Nucleus</keyword>
<comment type="similarity">
    <text evidence="2">Belongs to the ARS2 family.</text>
</comment>
<dbReference type="GO" id="GO:0016070">
    <property type="term" value="P:RNA metabolic process"/>
    <property type="evidence" value="ECO:0007669"/>
    <property type="project" value="UniProtKB-ARBA"/>
</dbReference>
<protein>
    <submittedName>
        <fullName evidence="7">Serrate RNA effector molecule</fullName>
    </submittedName>
</protein>
<gene>
    <name evidence="7" type="primary">ARS2</name>
    <name evidence="7" type="ORF">HK103_006703</name>
</gene>
<feature type="compositionally biased region" description="Basic and acidic residues" evidence="5">
    <location>
        <begin position="491"/>
        <end position="511"/>
    </location>
</feature>
<dbReference type="GO" id="GO:0008270">
    <property type="term" value="F:zinc ion binding"/>
    <property type="evidence" value="ECO:0007669"/>
    <property type="project" value="UniProtKB-KW"/>
</dbReference>
<dbReference type="PROSITE" id="PS00028">
    <property type="entry name" value="ZINC_FINGER_C2H2_1"/>
    <property type="match status" value="1"/>
</dbReference>
<keyword evidence="4" id="KW-0479">Metal-binding</keyword>
<dbReference type="PANTHER" id="PTHR13165">
    <property type="entry name" value="ARSENITE-RESISTANCE PROTEIN 2"/>
    <property type="match status" value="1"/>
</dbReference>
<feature type="domain" description="C2H2-type" evidence="6">
    <location>
        <begin position="432"/>
        <end position="455"/>
    </location>
</feature>
<organism evidence="7 8">
    <name type="scientific">Boothiomyces macroporosus</name>
    <dbReference type="NCBI Taxonomy" id="261099"/>
    <lineage>
        <taxon>Eukaryota</taxon>
        <taxon>Fungi</taxon>
        <taxon>Fungi incertae sedis</taxon>
        <taxon>Chytridiomycota</taxon>
        <taxon>Chytridiomycota incertae sedis</taxon>
        <taxon>Chytridiomycetes</taxon>
        <taxon>Rhizophydiales</taxon>
        <taxon>Terramycetaceae</taxon>
        <taxon>Boothiomyces</taxon>
    </lineage>
</organism>
<sequence length="546" mass="64026">MDGYGRDYGRDSFGRDRRYDDRRRTPSPRRRSDSYDERGREMRDPLKEEYLMDIREFGKLYKHKGLEPEELDKRYDIYKITFTRSQNEKLFQQHSQEEWFRERYHPEESLKFKEQIKERKSTCFQQFSDNLNGGKYDDFTCDAPDKESLPADAMDEDKEMGIAHDVEPLKTTALFIKGVPVTITREELVSFCSVAAGFKYLELTDPRPDKRMSRLGWAVFEDGTDLEATIPLLDDKKIKEHVMGFVPQRINPINARSVSGHGSKPSRLEFDLTQIKTLAAFLDNEAFGSEKGSAIIEPRLNDFILPNVPTVEDPEDVEEEDKGIQVEKVKKQLDLYILYLHQVHFYDYYTGVESSSPENHLRRGSLPFRKPYSSVKDLPKKTVFWMAKLDPRVAVRMDQVHEQISNLGLKDVELQQDKTMTSYVRKEADSKFRCTECQKLFRGDDFVRKHIKTKHEHLIAHIPGEVEFFNNFAKDFNKIEIRPPPGWYPGRRNERDSRDRYGGNQRFDRRNSGQRSFEGGRRETRVMKSYHDLDAPVSGEISLNYD</sequence>
<evidence type="ECO:0000256" key="5">
    <source>
        <dbReference type="SAM" id="MobiDB-lite"/>
    </source>
</evidence>
<dbReference type="InterPro" id="IPR035979">
    <property type="entry name" value="RBD_domain_sf"/>
</dbReference>
<dbReference type="InterPro" id="IPR007042">
    <property type="entry name" value="SERRATE/Ars2_C"/>
</dbReference>
<evidence type="ECO:0000256" key="3">
    <source>
        <dbReference type="ARBA" id="ARBA00023242"/>
    </source>
</evidence>
<keyword evidence="8" id="KW-1185">Reference proteome</keyword>
<dbReference type="Proteomes" id="UP001210925">
    <property type="component" value="Unassembled WGS sequence"/>
</dbReference>
<evidence type="ECO:0000256" key="4">
    <source>
        <dbReference type="PROSITE-ProRule" id="PRU00042"/>
    </source>
</evidence>
<dbReference type="Pfam" id="PF04959">
    <property type="entry name" value="ARS2"/>
    <property type="match status" value="1"/>
</dbReference>
<dbReference type="AlphaFoldDB" id="A0AAD5UDG8"/>
<dbReference type="GO" id="GO:0031047">
    <property type="term" value="P:regulatory ncRNA-mediated gene silencing"/>
    <property type="evidence" value="ECO:0007669"/>
    <property type="project" value="UniProtKB-ARBA"/>
</dbReference>
<feature type="region of interest" description="Disordered" evidence="5">
    <location>
        <begin position="484"/>
        <end position="523"/>
    </location>
</feature>
<comment type="caution">
    <text evidence="7">The sequence shown here is derived from an EMBL/GenBank/DDBJ whole genome shotgun (WGS) entry which is preliminary data.</text>
</comment>
<evidence type="ECO:0000256" key="1">
    <source>
        <dbReference type="ARBA" id="ARBA00004123"/>
    </source>
</evidence>
<dbReference type="InterPro" id="IPR013087">
    <property type="entry name" value="Znf_C2H2_type"/>
</dbReference>